<evidence type="ECO:0000313" key="2">
    <source>
        <dbReference type="Proteomes" id="UP000326729"/>
    </source>
</evidence>
<gene>
    <name evidence="1" type="ORF">PS659_02530</name>
</gene>
<proteinExistence type="predicted"/>
<name>A0A5E6SX39_PSEFL</name>
<dbReference type="EMBL" id="CABVGY010000012">
    <property type="protein sequence ID" value="VVM84777.1"/>
    <property type="molecule type" value="Genomic_DNA"/>
</dbReference>
<dbReference type="Gene3D" id="2.180.10.10">
    <property type="entry name" value="RHS repeat-associated core"/>
    <property type="match status" value="1"/>
</dbReference>
<reference evidence="1 2" key="1">
    <citation type="submission" date="2019-09" db="EMBL/GenBank/DDBJ databases">
        <authorList>
            <person name="Chandra G."/>
            <person name="Truman W A."/>
        </authorList>
    </citation>
    <scope>NUCLEOTIDE SEQUENCE [LARGE SCALE GENOMIC DNA]</scope>
    <source>
        <strain evidence="1">PS659</strain>
    </source>
</reference>
<dbReference type="SUPFAM" id="SSF56399">
    <property type="entry name" value="ADP-ribosylation"/>
    <property type="match status" value="1"/>
</dbReference>
<dbReference type="AlphaFoldDB" id="A0A5E6SX39"/>
<dbReference type="Proteomes" id="UP000326729">
    <property type="component" value="Unassembled WGS sequence"/>
</dbReference>
<sequence>MSLDNVHRGTPSLAVADPRGLAVRAIQYHRRQAADPVEMRVTHQRFDAAGRPVASRDPYLFALAQDDASVPANLSQVLSLSAVPLSSDSVDAGWWVALQGAAGQRVGAWDGRGSHSRTEFDELLRPVAVHERGEDIAEHALERFSYAGVDIDAVSRNLCGQLMRHDDPAGTLHLRELGIAGALLQQTRHFLLDTLLVNWPDNVAARDALLEPGAGMSTAHAYAPTTELLQQIDALGNRQDLAYTVGGELKNTRLTLAGDGQPERTLVSELHYSATGQIESETAGNGVITRHRYDPADGRLIRLSAHKANGTPLQNLNYRYDAAGNVLSLEDAAQPIRYFNNQRIEALKTYCYDTLYQLIKATGWEAKAGHGGPALPDLQPLPLDPNQIAHYTQTYHYDAGGNLLDLKHVGAQAHGRTLTRARYSNRCLPERNGRPPTEAELAAGFDGNGNLRELQAGQAMDWDLRNQLSSVRPVVRADGKDDYEHYLYDGGGQRVRKLHATRTNARTLISDVRYLPGVEIRSHGGTGEILHVITASAGSNSVQVLHWVAKPPENITNDLVRYSLKDHLQSSALELDQNADLISQEWYYPFGGTACFAARSATEAKYKTVRYSGKERDATGLYYYGFRYYAPWLQRWINPDPAGAIDGLNFYRMVRNNPIALYDRNGLSPEGRLSRSMLNAPGFREAYAENPSAALKALKQTFNDQPKEIIKLALKRVQWEMDAELKSITDKMNDLEIDLPQKKLRKPSQEYAYIKAFKAIYSTNRGSAAINSAMRTQTPISMDGKKIIREITERVGDQEFSGKEGKESARFIEIIANGFNIHNTEQISYQLYNQANPKLTTYYRGQNISAAGLDKLYSAKEDGTVFHSKSFLSVSKEKSIAETFMREDVQLLIEIKGFSASNVISQYSVQSEKDLVFTPHADFVVTELGTRASNKNQYILRLSEIRGHSGPRTAMPY</sequence>
<dbReference type="InterPro" id="IPR022385">
    <property type="entry name" value="Rhs_assc_core"/>
</dbReference>
<evidence type="ECO:0000313" key="1">
    <source>
        <dbReference type="EMBL" id="VVM84777.1"/>
    </source>
</evidence>
<dbReference type="InterPro" id="IPR050708">
    <property type="entry name" value="T6SS_VgrG/RHS"/>
</dbReference>
<dbReference type="NCBIfam" id="TIGR03696">
    <property type="entry name" value="Rhs_assc_core"/>
    <property type="match status" value="1"/>
</dbReference>
<dbReference type="PANTHER" id="PTHR32305:SF15">
    <property type="entry name" value="PROTEIN RHSA-RELATED"/>
    <property type="match status" value="1"/>
</dbReference>
<dbReference type="RefSeq" id="WP_224791497.1">
    <property type="nucleotide sequence ID" value="NZ_CABVGY010000012.1"/>
</dbReference>
<dbReference type="Gene3D" id="3.90.176.10">
    <property type="entry name" value="Toxin ADP-ribosyltransferase, Chain A, domain 1"/>
    <property type="match status" value="1"/>
</dbReference>
<protein>
    <recommendedName>
        <fullName evidence="3">NAD(+)--protein-arginine ADP-ribosyltransferase</fullName>
    </recommendedName>
</protein>
<accession>A0A5E6SX39</accession>
<organism evidence="1 2">
    <name type="scientific">Pseudomonas fluorescens</name>
    <dbReference type="NCBI Taxonomy" id="294"/>
    <lineage>
        <taxon>Bacteria</taxon>
        <taxon>Pseudomonadati</taxon>
        <taxon>Pseudomonadota</taxon>
        <taxon>Gammaproteobacteria</taxon>
        <taxon>Pseudomonadales</taxon>
        <taxon>Pseudomonadaceae</taxon>
        <taxon>Pseudomonas</taxon>
    </lineage>
</organism>
<evidence type="ECO:0008006" key="3">
    <source>
        <dbReference type="Google" id="ProtNLM"/>
    </source>
</evidence>
<dbReference type="PANTHER" id="PTHR32305">
    <property type="match status" value="1"/>
</dbReference>